<name>A0A2Z4GDE6_9BACT</name>
<dbReference type="PANTHER" id="PTHR30069:SF29">
    <property type="entry name" value="HEMOGLOBIN AND HEMOGLOBIN-HAPTOGLOBIN-BINDING PROTEIN 1-RELATED"/>
    <property type="match status" value="1"/>
</dbReference>
<evidence type="ECO:0000259" key="10">
    <source>
        <dbReference type="Pfam" id="PF07715"/>
    </source>
</evidence>
<evidence type="ECO:0000313" key="12">
    <source>
        <dbReference type="Proteomes" id="UP000249873"/>
    </source>
</evidence>
<evidence type="ECO:0000256" key="7">
    <source>
        <dbReference type="ARBA" id="ARBA00023237"/>
    </source>
</evidence>
<proteinExistence type="inferred from homology"/>
<dbReference type="NCBIfam" id="TIGR04057">
    <property type="entry name" value="SusC_RagA_signa"/>
    <property type="match status" value="1"/>
</dbReference>
<evidence type="ECO:0000313" key="11">
    <source>
        <dbReference type="EMBL" id="AWV99352.1"/>
    </source>
</evidence>
<dbReference type="SUPFAM" id="SSF56935">
    <property type="entry name" value="Porins"/>
    <property type="match status" value="1"/>
</dbReference>
<dbReference type="PROSITE" id="PS52016">
    <property type="entry name" value="TONB_DEPENDENT_REC_3"/>
    <property type="match status" value="1"/>
</dbReference>
<dbReference type="InterPro" id="IPR037066">
    <property type="entry name" value="Plug_dom_sf"/>
</dbReference>
<evidence type="ECO:0000256" key="5">
    <source>
        <dbReference type="ARBA" id="ARBA00022729"/>
    </source>
</evidence>
<comment type="similarity">
    <text evidence="8">Belongs to the TonB-dependent receptor family.</text>
</comment>
<dbReference type="GO" id="GO:0044718">
    <property type="term" value="P:siderophore transmembrane transport"/>
    <property type="evidence" value="ECO:0007669"/>
    <property type="project" value="TreeGrafter"/>
</dbReference>
<gene>
    <name evidence="11" type="ORF">DJ013_14755</name>
</gene>
<dbReference type="OrthoDB" id="9768177at2"/>
<dbReference type="EMBL" id="CP029480">
    <property type="protein sequence ID" value="AWV99352.1"/>
    <property type="molecule type" value="Genomic_DNA"/>
</dbReference>
<keyword evidence="7 8" id="KW-0998">Cell outer membrane</keyword>
<dbReference type="InterPro" id="IPR008969">
    <property type="entry name" value="CarboxyPept-like_regulatory"/>
</dbReference>
<dbReference type="Proteomes" id="UP000249873">
    <property type="component" value="Chromosome"/>
</dbReference>
<evidence type="ECO:0000256" key="2">
    <source>
        <dbReference type="ARBA" id="ARBA00022448"/>
    </source>
</evidence>
<dbReference type="Pfam" id="PF13715">
    <property type="entry name" value="CarbopepD_reg_2"/>
    <property type="match status" value="1"/>
</dbReference>
<dbReference type="GO" id="GO:0015344">
    <property type="term" value="F:siderophore uptake transmembrane transporter activity"/>
    <property type="evidence" value="ECO:0007669"/>
    <property type="project" value="TreeGrafter"/>
</dbReference>
<sequence>MRKKLPVWKVFIFSLISCYSMAQSMNVTGTVVEDDGTPLYGVNVTVKGTTNGAITDDAGEYSITVTKGQTITYSYVGFDAQDITVGNANVINVTLAPDASVLGEVVVTALGVARDKRALQYSVTEVSGENFTKARENNLGNSLSGRVAGVNVSAPSTGPGGSSRIIIRGNKTLGGQNQPLYVIDGVPMDNSQNGNAGMWGGSDGGDGLSSLNPDDIESITVLKGANAAALYGSRGGNGVINVTTKKGTKRKGIGVEYGLNYVAEAINDQSDLQDQFGQGSYVNGVATKPSSIQQASDWGLQGWGPKYDGSQIPTVFGETRPYSYAGNNFDRFYETGGALTNSVALSGGNGKQNFRMSLADLRSTSIVPNAGFDRTNISFSTNSKFGEKLTVSGKILYSKETAKNRPKVSDSPGNSNEAVWRLPGNINIEDTKGDPNKPGALPDGLAADVYDAGGREPGTEMLSNYSNFWGSNAYWSAYQYNNTTKRDRVTASGQLRYDITDFLYVQGRLSTDFYYTKAEGLTPQGTGYAQGGSIGESFTNRQENNMDAMIGFDDVFGKISVNAFVGGNKQYSKYEQISASGNGFSVPFFHALNSANNRNFGYGFSESGINSVFGSAEVGYNNYLFLTATARQDKFSILNGKDILYPSVGGSFVFSDAFVDAMPSWMSFGKLRASWAQVGLTGSLGAYQTTQPYGLSSNPHLEKNMARFANSSTIANPFVNPALSTETEIGLDLRFLGGRFGLDLGYYDQKTTNDILNASIATSSGFNSTTVNVGELTNKGFEFLFTATPIRKNDFSWDISLNLATNKNEVVSLIPGSSELAFEESRTQTSRIKHIVGQPYGVITGITQKMINGQPVFTSEGLPVRDDVYNEIGQSVARLTGGLNNNFAYKGFNLSFLIDAKFGGEIHSGTNQSMDQWGFSQNSLIGREGQAPLTVSGVTEEGEPLNLTLTPQQANAYWNNLGGRNAAAYIYDASFVKLRQLVLGYKLSREVVSKTPFQAISLSFVGRNLAVLHKNIPNIDPESSYSTVGGAQGLEYFALPATRTYGVSLNITY</sequence>
<dbReference type="InterPro" id="IPR023996">
    <property type="entry name" value="TonB-dep_OMP_SusC/RagA"/>
</dbReference>
<keyword evidence="4 8" id="KW-0812">Transmembrane</keyword>
<evidence type="ECO:0000256" key="6">
    <source>
        <dbReference type="ARBA" id="ARBA00023136"/>
    </source>
</evidence>
<comment type="subcellular location">
    <subcellularLocation>
        <location evidence="1 8">Cell outer membrane</location>
        <topology evidence="1 8">Multi-pass membrane protein</topology>
    </subcellularLocation>
</comment>
<dbReference type="Gene3D" id="2.170.130.10">
    <property type="entry name" value="TonB-dependent receptor, plug domain"/>
    <property type="match status" value="1"/>
</dbReference>
<evidence type="ECO:0000256" key="1">
    <source>
        <dbReference type="ARBA" id="ARBA00004571"/>
    </source>
</evidence>
<dbReference type="Gene3D" id="2.60.40.1120">
    <property type="entry name" value="Carboxypeptidase-like, regulatory domain"/>
    <property type="match status" value="1"/>
</dbReference>
<keyword evidence="6 8" id="KW-0472">Membrane</keyword>
<accession>A0A2Z4GDE6</accession>
<dbReference type="SUPFAM" id="SSF49464">
    <property type="entry name" value="Carboxypeptidase regulatory domain-like"/>
    <property type="match status" value="1"/>
</dbReference>
<dbReference type="GO" id="GO:0009279">
    <property type="term" value="C:cell outer membrane"/>
    <property type="evidence" value="ECO:0007669"/>
    <property type="project" value="UniProtKB-SubCell"/>
</dbReference>
<feature type="domain" description="TonB-dependent receptor plug" evidence="10">
    <location>
        <begin position="116"/>
        <end position="239"/>
    </location>
</feature>
<dbReference type="AlphaFoldDB" id="A0A2Z4GDE6"/>
<reference evidence="11 12" key="1">
    <citation type="submission" date="2018-05" db="EMBL/GenBank/DDBJ databases">
        <title>Complete genome sequence of Arcticibacterium luteifluviistationis SM1504T, a cytophagaceae bacterium isolated from Arctic surface seawater.</title>
        <authorList>
            <person name="Li Y."/>
            <person name="Qin Q.-L."/>
        </authorList>
    </citation>
    <scope>NUCLEOTIDE SEQUENCE [LARGE SCALE GENOMIC DNA]</scope>
    <source>
        <strain evidence="11 12">SM1504</strain>
    </source>
</reference>
<dbReference type="InterPro" id="IPR036942">
    <property type="entry name" value="Beta-barrel_TonB_sf"/>
</dbReference>
<feature type="signal peptide" evidence="9">
    <location>
        <begin position="1"/>
        <end position="22"/>
    </location>
</feature>
<keyword evidence="2 8" id="KW-0813">Transport</keyword>
<dbReference type="InterPro" id="IPR023997">
    <property type="entry name" value="TonB-dep_OMP_SusC/RagA_CS"/>
</dbReference>
<organism evidence="11 12">
    <name type="scientific">Arcticibacterium luteifluviistationis</name>
    <dbReference type="NCBI Taxonomy" id="1784714"/>
    <lineage>
        <taxon>Bacteria</taxon>
        <taxon>Pseudomonadati</taxon>
        <taxon>Bacteroidota</taxon>
        <taxon>Cytophagia</taxon>
        <taxon>Cytophagales</taxon>
        <taxon>Leadbetterellaceae</taxon>
        <taxon>Arcticibacterium</taxon>
    </lineage>
</organism>
<dbReference type="PANTHER" id="PTHR30069">
    <property type="entry name" value="TONB-DEPENDENT OUTER MEMBRANE RECEPTOR"/>
    <property type="match status" value="1"/>
</dbReference>
<dbReference type="Pfam" id="PF07715">
    <property type="entry name" value="Plug"/>
    <property type="match status" value="1"/>
</dbReference>
<dbReference type="Gene3D" id="2.40.170.20">
    <property type="entry name" value="TonB-dependent receptor, beta-barrel domain"/>
    <property type="match status" value="1"/>
</dbReference>
<protein>
    <submittedName>
        <fullName evidence="11">SusC/RagA family TonB-linked outer membrane protein</fullName>
    </submittedName>
</protein>
<evidence type="ECO:0000256" key="9">
    <source>
        <dbReference type="SAM" id="SignalP"/>
    </source>
</evidence>
<keyword evidence="3 8" id="KW-1134">Transmembrane beta strand</keyword>
<evidence type="ECO:0000256" key="8">
    <source>
        <dbReference type="PROSITE-ProRule" id="PRU01360"/>
    </source>
</evidence>
<evidence type="ECO:0000256" key="4">
    <source>
        <dbReference type="ARBA" id="ARBA00022692"/>
    </source>
</evidence>
<dbReference type="NCBIfam" id="TIGR04056">
    <property type="entry name" value="OMP_RagA_SusC"/>
    <property type="match status" value="1"/>
</dbReference>
<dbReference type="KEGG" id="als:DJ013_14755"/>
<dbReference type="RefSeq" id="WP_111372693.1">
    <property type="nucleotide sequence ID" value="NZ_CP029480.1"/>
</dbReference>
<feature type="chain" id="PRO_5016314234" evidence="9">
    <location>
        <begin position="23"/>
        <end position="1053"/>
    </location>
</feature>
<dbReference type="InterPro" id="IPR039426">
    <property type="entry name" value="TonB-dep_rcpt-like"/>
</dbReference>
<keyword evidence="5 9" id="KW-0732">Signal</keyword>
<dbReference type="InterPro" id="IPR012910">
    <property type="entry name" value="Plug_dom"/>
</dbReference>
<evidence type="ECO:0000256" key="3">
    <source>
        <dbReference type="ARBA" id="ARBA00022452"/>
    </source>
</evidence>
<keyword evidence="12" id="KW-1185">Reference proteome</keyword>